<reference evidence="2" key="1">
    <citation type="submission" date="2022-07" db="EMBL/GenBank/DDBJ databases">
        <title>Phylogenomic reconstructions and comparative analyses of Kickxellomycotina fungi.</title>
        <authorList>
            <person name="Reynolds N.K."/>
            <person name="Stajich J.E."/>
            <person name="Barry K."/>
            <person name="Grigoriev I.V."/>
            <person name="Crous P."/>
            <person name="Smith M.E."/>
        </authorList>
    </citation>
    <scope>NUCLEOTIDE SEQUENCE</scope>
    <source>
        <strain evidence="2">NBRC 100468</strain>
    </source>
</reference>
<sequence>MHFFKLTAISVLVFALTAVAVPVDNVSNAVAAAASPQQADVPMVPAVSAANKQAFGSLTDIAEGLQLPQHTAERLQFLKPVFVAMKNIKDIVDMKTRDVVDVRKELEVTSYELKKIRVIAQNIPDFNELNLYKLSRIISLVDHLIHINHSLLDPIKKGQN</sequence>
<evidence type="ECO:0000313" key="3">
    <source>
        <dbReference type="Proteomes" id="UP001150538"/>
    </source>
</evidence>
<keyword evidence="1" id="KW-0732">Signal</keyword>
<feature type="signal peptide" evidence="1">
    <location>
        <begin position="1"/>
        <end position="20"/>
    </location>
</feature>
<dbReference type="Proteomes" id="UP001150538">
    <property type="component" value="Unassembled WGS sequence"/>
</dbReference>
<evidence type="ECO:0000256" key="1">
    <source>
        <dbReference type="SAM" id="SignalP"/>
    </source>
</evidence>
<protein>
    <submittedName>
        <fullName evidence="2">Uncharacterized protein</fullName>
    </submittedName>
</protein>
<accession>A0A9W7ZXB7</accession>
<proteinExistence type="predicted"/>
<keyword evidence="3" id="KW-1185">Reference proteome</keyword>
<comment type="caution">
    <text evidence="2">The sequence shown here is derived from an EMBL/GenBank/DDBJ whole genome shotgun (WGS) entry which is preliminary data.</text>
</comment>
<gene>
    <name evidence="2" type="ORF">H4219_004724</name>
</gene>
<dbReference type="EMBL" id="JANBPU010000190">
    <property type="protein sequence ID" value="KAJ1914587.1"/>
    <property type="molecule type" value="Genomic_DNA"/>
</dbReference>
<dbReference type="AlphaFoldDB" id="A0A9W7ZXB7"/>
<organism evidence="2 3">
    <name type="scientific">Mycoemilia scoparia</name>
    <dbReference type="NCBI Taxonomy" id="417184"/>
    <lineage>
        <taxon>Eukaryota</taxon>
        <taxon>Fungi</taxon>
        <taxon>Fungi incertae sedis</taxon>
        <taxon>Zoopagomycota</taxon>
        <taxon>Kickxellomycotina</taxon>
        <taxon>Kickxellomycetes</taxon>
        <taxon>Kickxellales</taxon>
        <taxon>Kickxellaceae</taxon>
        <taxon>Mycoemilia</taxon>
    </lineage>
</organism>
<feature type="chain" id="PRO_5040752241" evidence="1">
    <location>
        <begin position="21"/>
        <end position="160"/>
    </location>
</feature>
<name>A0A9W7ZXB7_9FUNG</name>
<evidence type="ECO:0000313" key="2">
    <source>
        <dbReference type="EMBL" id="KAJ1914587.1"/>
    </source>
</evidence>